<dbReference type="GeneID" id="22587584"/>
<dbReference type="EMBL" id="KN275960">
    <property type="protein sequence ID" value="KGM92151.1"/>
    <property type="molecule type" value="Genomic_DNA"/>
</dbReference>
<gene>
    <name evidence="1" type="ORF">PADG_11687</name>
</gene>
<accession>A0A0A0HVT0</accession>
<dbReference type="RefSeq" id="XP_010759917.1">
    <property type="nucleotide sequence ID" value="XM_010761615.1"/>
</dbReference>
<organism evidence="1 2">
    <name type="scientific">Paracoccidioides brasiliensis (strain Pb18)</name>
    <dbReference type="NCBI Taxonomy" id="502780"/>
    <lineage>
        <taxon>Eukaryota</taxon>
        <taxon>Fungi</taxon>
        <taxon>Dikarya</taxon>
        <taxon>Ascomycota</taxon>
        <taxon>Pezizomycotina</taxon>
        <taxon>Eurotiomycetes</taxon>
        <taxon>Eurotiomycetidae</taxon>
        <taxon>Onygenales</taxon>
        <taxon>Ajellomycetaceae</taxon>
        <taxon>Paracoccidioides</taxon>
    </lineage>
</organism>
<dbReference type="KEGG" id="pbn:PADG_11687"/>
<dbReference type="HOGENOM" id="CLU_2886421_0_0_1"/>
<reference evidence="1 2" key="1">
    <citation type="journal article" date="2011" name="PLoS Genet.">
        <title>Comparative genomic analysis of human fungal pathogens causing paracoccidioidomycosis.</title>
        <authorList>
            <person name="Desjardins C.A."/>
            <person name="Champion M.D."/>
            <person name="Holder J.W."/>
            <person name="Muszewska A."/>
            <person name="Goldberg J."/>
            <person name="Bailao A.M."/>
            <person name="Brigido M.M."/>
            <person name="Ferreira M.E."/>
            <person name="Garcia A.M."/>
            <person name="Grynberg M."/>
            <person name="Gujja S."/>
            <person name="Heiman D.I."/>
            <person name="Henn M.R."/>
            <person name="Kodira C.D."/>
            <person name="Leon-Narvaez H."/>
            <person name="Longo L.V."/>
            <person name="Ma L.J."/>
            <person name="Malavazi I."/>
            <person name="Matsuo A.L."/>
            <person name="Morais F.V."/>
            <person name="Pereira M."/>
            <person name="Rodriguez-Brito S."/>
            <person name="Sakthikumar S."/>
            <person name="Salem-Izacc S.M."/>
            <person name="Sykes S.M."/>
            <person name="Teixeira M.M."/>
            <person name="Vallejo M.C."/>
            <person name="Walter M.E."/>
            <person name="Yandava C."/>
            <person name="Young S."/>
            <person name="Zeng Q."/>
            <person name="Zucker J."/>
            <person name="Felipe M.S."/>
            <person name="Goldman G.H."/>
            <person name="Haas B.J."/>
            <person name="McEwen J.G."/>
            <person name="Nino-Vega G."/>
            <person name="Puccia R."/>
            <person name="San-Blas G."/>
            <person name="Soares C.M."/>
            <person name="Birren B.W."/>
            <person name="Cuomo C.A."/>
        </authorList>
    </citation>
    <scope>NUCLEOTIDE SEQUENCE [LARGE SCALE GENOMIC DNA]</scope>
    <source>
        <strain evidence="1 2">Pb18</strain>
    </source>
</reference>
<dbReference type="AlphaFoldDB" id="A0A0A0HVT0"/>
<evidence type="ECO:0000313" key="1">
    <source>
        <dbReference type="EMBL" id="KGM92151.1"/>
    </source>
</evidence>
<proteinExistence type="predicted"/>
<evidence type="ECO:0000313" key="2">
    <source>
        <dbReference type="Proteomes" id="UP000001628"/>
    </source>
</evidence>
<name>A0A0A0HVT0_PARBD</name>
<dbReference type="VEuPathDB" id="FungiDB:PADG_11687"/>
<dbReference type="InParanoid" id="A0A0A0HVT0"/>
<protein>
    <submittedName>
        <fullName evidence="1">Uncharacterized protein</fullName>
    </submittedName>
</protein>
<dbReference type="Proteomes" id="UP000001628">
    <property type="component" value="Unassembled WGS sequence"/>
</dbReference>
<keyword evidence="2" id="KW-1185">Reference proteome</keyword>
<sequence length="63" mass="7241">MQHISRNQRNNNQSLAMRNIFGETADEPDFTLPTTITRIYYKRSAEFSVLPLVIALLELETDG</sequence>